<dbReference type="KEGG" id="bde:BDP_0535"/>
<feature type="chain" id="PRO_5003035299" evidence="6">
    <location>
        <begin position="38"/>
        <end position="606"/>
    </location>
</feature>
<gene>
    <name evidence="9" type="ordered locus">BDP_0535</name>
</gene>
<feature type="signal peptide" evidence="6">
    <location>
        <begin position="1"/>
        <end position="37"/>
    </location>
</feature>
<dbReference type="HOGENOM" id="CLU_028873_2_0_11"/>
<dbReference type="InterPro" id="IPR013783">
    <property type="entry name" value="Ig-like_fold"/>
</dbReference>
<evidence type="ECO:0000313" key="9">
    <source>
        <dbReference type="EMBL" id="ADB09206.1"/>
    </source>
</evidence>
<feature type="domain" description="SpaA-like prealbumin fold" evidence="8">
    <location>
        <begin position="424"/>
        <end position="518"/>
    </location>
</feature>
<name>D2Q8S0_BIFDB</name>
<dbReference type="eggNOG" id="COG4932">
    <property type="taxonomic scope" value="Bacteria"/>
</dbReference>
<protein>
    <submittedName>
        <fullName evidence="9">Hypothetical sortase-anchored surface protein with Cna protein B-type domain</fullName>
    </submittedName>
</protein>
<dbReference type="PROSITE" id="PS51318">
    <property type="entry name" value="TAT"/>
    <property type="match status" value="1"/>
</dbReference>
<dbReference type="STRING" id="401473.BDP_0535"/>
<dbReference type="InterPro" id="IPR019931">
    <property type="entry name" value="LPXTG_anchor"/>
</dbReference>
<evidence type="ECO:0000256" key="6">
    <source>
        <dbReference type="SAM" id="SignalP"/>
    </source>
</evidence>
<evidence type="ECO:0000313" key="10">
    <source>
        <dbReference type="Proteomes" id="UP000008693"/>
    </source>
</evidence>
<feature type="transmembrane region" description="Helical" evidence="5">
    <location>
        <begin position="571"/>
        <end position="594"/>
    </location>
</feature>
<dbReference type="SUPFAM" id="SSF117074">
    <property type="entry name" value="Hypothetical protein PA1324"/>
    <property type="match status" value="1"/>
</dbReference>
<keyword evidence="10" id="KW-1185">Reference proteome</keyword>
<dbReference type="Pfam" id="PF17802">
    <property type="entry name" value="SpaA"/>
    <property type="match status" value="1"/>
</dbReference>
<proteinExistence type="predicted"/>
<dbReference type="Gene3D" id="2.60.40.10">
    <property type="entry name" value="Immunoglobulins"/>
    <property type="match status" value="1"/>
</dbReference>
<sequence>MKKEGSETMTFRKLLAGVAAAATLLSGMAFGAGSAMAGEVEPATITLNGETGAVKGHTYKAVRIGSYDHASFVEKDDGVTYVESLTVNTEAAVATGATTALNAAVAEGTTWNTGDYQDNPVGYVASESGYFTSSPNKPWSGNLRNFVSSLVRQADFQAVLATATAYTAGTDSDTLTISGLEEGLYVVVDTTVSNAENVDHTQTDSIPMLVGTKVSGKDFEGQTLGVVNVKNQTTYIDKVIVKNNKEWVGTTERVGDTVTFKLTSRVPLTVGYLNTDEKPYRFSIGDTMSKGLTFQQVTSVTIGKKTLTEADDGATATADQYQLTTTANQKYDTTDTERKATSLKFDLSNAVYAAGQNAVDSKVDAKAEDTITVVYTAILNKDAVHAVNGANPNKVTLDYTHNPDDNTEHHVPGPEVKVYTYDFGFLKVKADGQTSLDGAKFVIKQGDQYFRFNTTTGLWENGTKGADPVDADKFTGTDGVFEFKGLAEGTYDVVETDAPAGYLSTTKAKFQVVITSTNKDEDGNVRGTGHEIKFVNGNTGFNLLTNLNEDGTAKDGGAKVKNLKSITQLPLTGAAGIAIFGVMAALVIGAGLAVGMKRRGIASRLA</sequence>
<dbReference type="EMBL" id="CP001750">
    <property type="protein sequence ID" value="ADB09206.1"/>
    <property type="molecule type" value="Genomic_DNA"/>
</dbReference>
<organism evidence="9 10">
    <name type="scientific">Bifidobacterium dentium (strain ATCC 27534 / DSM 20436 / JCM 1195 / Bd1)</name>
    <dbReference type="NCBI Taxonomy" id="401473"/>
    <lineage>
        <taxon>Bacteria</taxon>
        <taxon>Bacillati</taxon>
        <taxon>Actinomycetota</taxon>
        <taxon>Actinomycetes</taxon>
        <taxon>Bifidobacteriales</taxon>
        <taxon>Bifidobacteriaceae</taxon>
        <taxon>Bifidobacterium</taxon>
    </lineage>
</organism>
<dbReference type="Proteomes" id="UP000008693">
    <property type="component" value="Chromosome"/>
</dbReference>
<keyword evidence="3 6" id="KW-0732">Signal</keyword>
<evidence type="ECO:0000256" key="3">
    <source>
        <dbReference type="ARBA" id="ARBA00022729"/>
    </source>
</evidence>
<evidence type="ECO:0000256" key="1">
    <source>
        <dbReference type="ARBA" id="ARBA00022512"/>
    </source>
</evidence>
<keyword evidence="5" id="KW-1133">Transmembrane helix</keyword>
<dbReference type="AlphaFoldDB" id="D2Q8S0"/>
<keyword evidence="2" id="KW-0964">Secreted</keyword>
<evidence type="ECO:0000259" key="7">
    <source>
        <dbReference type="Pfam" id="PF00746"/>
    </source>
</evidence>
<keyword evidence="4" id="KW-0572">Peptidoglycan-anchor</keyword>
<keyword evidence="5" id="KW-0812">Transmembrane</keyword>
<dbReference type="InterPro" id="IPR006311">
    <property type="entry name" value="TAT_signal"/>
</dbReference>
<reference evidence="9 10" key="1">
    <citation type="journal article" date="2009" name="PLoS Genet.">
        <title>The Bifidobacterium dentium Bd1 genome sequence reflects its genetic adaptation to the human oral cavity.</title>
        <authorList>
            <person name="Ventura M."/>
            <person name="Turroni F."/>
            <person name="Zomer A."/>
            <person name="Foroni E."/>
            <person name="Giubellini V."/>
            <person name="Bottacini F."/>
            <person name="Canchaya C."/>
            <person name="Claesson M.J."/>
            <person name="He F."/>
            <person name="Mantzourani M."/>
            <person name="Mulas L."/>
            <person name="Ferrarini A."/>
            <person name="Gao B."/>
            <person name="Delledonne M."/>
            <person name="Henrissat B."/>
            <person name="Coutinho P."/>
            <person name="Oggioni M."/>
            <person name="Gupta R.S."/>
            <person name="Zhang Z."/>
            <person name="Beighton D."/>
            <person name="Fitzgerald G.F."/>
            <person name="O'Toole P.W."/>
            <person name="van Sinderen D."/>
        </authorList>
    </citation>
    <scope>NUCLEOTIDE SEQUENCE [LARGE SCALE GENOMIC DNA]</scope>
    <source>
        <strain evidence="10">ATCC 27534 / DSM 20436 / JCM 1195 / Bd1</strain>
    </source>
</reference>
<evidence type="ECO:0000256" key="4">
    <source>
        <dbReference type="ARBA" id="ARBA00023088"/>
    </source>
</evidence>
<evidence type="ECO:0000256" key="5">
    <source>
        <dbReference type="SAM" id="Phobius"/>
    </source>
</evidence>
<dbReference type="InterPro" id="IPR026466">
    <property type="entry name" value="Fim_isopep_form_D2_dom"/>
</dbReference>
<dbReference type="InterPro" id="IPR041033">
    <property type="entry name" value="SpaA_PFL_dom_1"/>
</dbReference>
<evidence type="ECO:0000259" key="8">
    <source>
        <dbReference type="Pfam" id="PF17802"/>
    </source>
</evidence>
<accession>D2Q8S0</accession>
<dbReference type="Pfam" id="PF00746">
    <property type="entry name" value="Gram_pos_anchor"/>
    <property type="match status" value="1"/>
</dbReference>
<keyword evidence="1" id="KW-0134">Cell wall</keyword>
<dbReference type="Gene3D" id="2.60.40.740">
    <property type="match status" value="1"/>
</dbReference>
<feature type="domain" description="Gram-positive cocci surface proteins LPxTG" evidence="7">
    <location>
        <begin position="567"/>
        <end position="599"/>
    </location>
</feature>
<evidence type="ECO:0000256" key="2">
    <source>
        <dbReference type="ARBA" id="ARBA00022525"/>
    </source>
</evidence>
<dbReference type="GO" id="GO:0005975">
    <property type="term" value="P:carbohydrate metabolic process"/>
    <property type="evidence" value="ECO:0007669"/>
    <property type="project" value="UniProtKB-ARBA"/>
</dbReference>
<dbReference type="NCBIfam" id="TIGR04226">
    <property type="entry name" value="RrgB_K2N_iso_D2"/>
    <property type="match status" value="1"/>
</dbReference>
<keyword evidence="5" id="KW-0472">Membrane</keyword>